<protein>
    <submittedName>
        <fullName evidence="1">Uncharacterized protein</fullName>
    </submittedName>
</protein>
<sequence length="199" mass="22007">MSARWIAGIVLDELRNGSGTRVELAARIPDLNPEQISNALCTLQKNEMAIVIDRRRWYITAHGASYDGQGFLSGGAGQERARKTPKKRTLRQRAWAALRRKRGGKATIPELMKSLGTDREMDANNIGCYFRRLADVGLLINPGRRVTGSGPNSPGFLLWTIPLDVGPKAPIWQTAKNQVYDPNTGETYKLPPKKQGVTP</sequence>
<keyword evidence="2" id="KW-1185">Reference proteome</keyword>
<dbReference type="EMBL" id="BAAFGK010000004">
    <property type="protein sequence ID" value="GAB0057444.1"/>
    <property type="molecule type" value="Genomic_DNA"/>
</dbReference>
<name>A0ABQ0C980_9PROT</name>
<organism evidence="1 2">
    <name type="scientific">Candidatus Magnetaquiglobus chichijimensis</name>
    <dbReference type="NCBI Taxonomy" id="3141448"/>
    <lineage>
        <taxon>Bacteria</taxon>
        <taxon>Pseudomonadati</taxon>
        <taxon>Pseudomonadota</taxon>
        <taxon>Magnetococcia</taxon>
        <taxon>Magnetococcales</taxon>
        <taxon>Candidatus Magnetaquicoccaceae</taxon>
        <taxon>Candidatus Magnetaquiglobus</taxon>
    </lineage>
</organism>
<accession>A0ABQ0C980</accession>
<gene>
    <name evidence="1" type="ORF">SIID45300_01772</name>
</gene>
<dbReference type="Proteomes" id="UP001628193">
    <property type="component" value="Unassembled WGS sequence"/>
</dbReference>
<reference evidence="1 2" key="2">
    <citation type="submission" date="2024-09" db="EMBL/GenBank/DDBJ databases">
        <title>Draft genome sequence of Candidatus Magnetaquicoccaceae bacterium FCR-1.</title>
        <authorList>
            <person name="Shimoshige H."/>
            <person name="Shimamura S."/>
            <person name="Taoka A."/>
            <person name="Kobayashi H."/>
            <person name="Maekawa T."/>
        </authorList>
    </citation>
    <scope>NUCLEOTIDE SEQUENCE [LARGE SCALE GENOMIC DNA]</scope>
    <source>
        <strain evidence="1 2">FCR-1</strain>
    </source>
</reference>
<comment type="caution">
    <text evidence="1">The sequence shown here is derived from an EMBL/GenBank/DDBJ whole genome shotgun (WGS) entry which is preliminary data.</text>
</comment>
<reference evidence="1 2" key="1">
    <citation type="submission" date="2024-05" db="EMBL/GenBank/DDBJ databases">
        <authorList>
            <consortium name="Candidatus Magnetaquicoccaceae bacterium FCR-1 genome sequencing consortium"/>
            <person name="Shimoshige H."/>
            <person name="Shimamura S."/>
            <person name="Taoka A."/>
            <person name="Kobayashi H."/>
            <person name="Maekawa T."/>
        </authorList>
    </citation>
    <scope>NUCLEOTIDE SEQUENCE [LARGE SCALE GENOMIC DNA]</scope>
    <source>
        <strain evidence="1 2">FCR-1</strain>
    </source>
</reference>
<evidence type="ECO:0000313" key="2">
    <source>
        <dbReference type="Proteomes" id="UP001628193"/>
    </source>
</evidence>
<dbReference type="RefSeq" id="WP_420905137.1">
    <property type="nucleotide sequence ID" value="NZ_BAAFGK010000004.1"/>
</dbReference>
<proteinExistence type="predicted"/>
<evidence type="ECO:0000313" key="1">
    <source>
        <dbReference type="EMBL" id="GAB0057444.1"/>
    </source>
</evidence>